<dbReference type="GO" id="GO:0016705">
    <property type="term" value="F:oxidoreductase activity, acting on paired donors, with incorporation or reduction of molecular oxygen"/>
    <property type="evidence" value="ECO:0007669"/>
    <property type="project" value="InterPro"/>
</dbReference>
<evidence type="ECO:0000256" key="8">
    <source>
        <dbReference type="SAM" id="MobiDB-lite"/>
    </source>
</evidence>
<evidence type="ECO:0000256" key="4">
    <source>
        <dbReference type="ARBA" id="ARBA00022723"/>
    </source>
</evidence>
<comment type="cofactor">
    <cofactor evidence="1">
        <name>heme</name>
        <dbReference type="ChEBI" id="CHEBI:30413"/>
    </cofactor>
</comment>
<evidence type="ECO:0000313" key="9">
    <source>
        <dbReference type="EMBL" id="KAF5930149.1"/>
    </source>
</evidence>
<evidence type="ECO:0000256" key="1">
    <source>
        <dbReference type="ARBA" id="ARBA00001971"/>
    </source>
</evidence>
<dbReference type="InterPro" id="IPR036396">
    <property type="entry name" value="Cyt_P450_sf"/>
</dbReference>
<proteinExistence type="inferred from homology"/>
<dbReference type="GO" id="GO:0004497">
    <property type="term" value="F:monooxygenase activity"/>
    <property type="evidence" value="ECO:0007669"/>
    <property type="project" value="UniProtKB-KW"/>
</dbReference>
<dbReference type="GO" id="GO:0020037">
    <property type="term" value="F:heme binding"/>
    <property type="evidence" value="ECO:0007669"/>
    <property type="project" value="InterPro"/>
</dbReference>
<dbReference type="Proteomes" id="UP000593564">
    <property type="component" value="Unassembled WGS sequence"/>
</dbReference>
<reference evidence="10" key="1">
    <citation type="journal article" date="2020" name="Nat. Commun.">
        <title>Genome assembly of wild tea tree DASZ reveals pedigree and selection history of tea varieties.</title>
        <authorList>
            <person name="Zhang W."/>
            <person name="Zhang Y."/>
            <person name="Qiu H."/>
            <person name="Guo Y."/>
            <person name="Wan H."/>
            <person name="Zhang X."/>
            <person name="Scossa F."/>
            <person name="Alseekh S."/>
            <person name="Zhang Q."/>
            <person name="Wang P."/>
            <person name="Xu L."/>
            <person name="Schmidt M.H."/>
            <person name="Jia X."/>
            <person name="Li D."/>
            <person name="Zhu A."/>
            <person name="Guo F."/>
            <person name="Chen W."/>
            <person name="Ni D."/>
            <person name="Usadel B."/>
            <person name="Fernie A.R."/>
            <person name="Wen W."/>
        </authorList>
    </citation>
    <scope>NUCLEOTIDE SEQUENCE [LARGE SCALE GENOMIC DNA]</scope>
    <source>
        <strain evidence="10">cv. G240</strain>
    </source>
</reference>
<evidence type="ECO:0000256" key="7">
    <source>
        <dbReference type="ARBA" id="ARBA00023033"/>
    </source>
</evidence>
<accession>A0A7J7FPW2</accession>
<reference evidence="9 10" key="2">
    <citation type="submission" date="2020-07" db="EMBL/GenBank/DDBJ databases">
        <title>Genome assembly of wild tea tree DASZ reveals pedigree and selection history of tea varieties.</title>
        <authorList>
            <person name="Zhang W."/>
        </authorList>
    </citation>
    <scope>NUCLEOTIDE SEQUENCE [LARGE SCALE GENOMIC DNA]</scope>
    <source>
        <strain evidence="10">cv. G240</strain>
        <tissue evidence="9">Leaf</tissue>
    </source>
</reference>
<keyword evidence="5" id="KW-0560">Oxidoreductase</keyword>
<evidence type="ECO:0000313" key="10">
    <source>
        <dbReference type="Proteomes" id="UP000593564"/>
    </source>
</evidence>
<dbReference type="PANTHER" id="PTHR47944">
    <property type="entry name" value="CYTOCHROME P450 98A9"/>
    <property type="match status" value="1"/>
</dbReference>
<keyword evidence="6" id="KW-0408">Iron</keyword>
<name>A0A7J7FPW2_CAMSI</name>
<protein>
    <submittedName>
        <fullName evidence="9">Uncharacterized protein</fullName>
    </submittedName>
</protein>
<keyword evidence="4" id="KW-0479">Metal-binding</keyword>
<keyword evidence="3" id="KW-0349">Heme</keyword>
<comment type="similarity">
    <text evidence="2">Belongs to the cytochrome P450 family.</text>
</comment>
<keyword evidence="7" id="KW-0503">Monooxygenase</keyword>
<dbReference type="GO" id="GO:0005506">
    <property type="term" value="F:iron ion binding"/>
    <property type="evidence" value="ECO:0007669"/>
    <property type="project" value="InterPro"/>
</dbReference>
<dbReference type="EMBL" id="JACBKZ010000015">
    <property type="protein sequence ID" value="KAF5930149.1"/>
    <property type="molecule type" value="Genomic_DNA"/>
</dbReference>
<dbReference type="InterPro" id="IPR001128">
    <property type="entry name" value="Cyt_P450"/>
</dbReference>
<gene>
    <name evidence="9" type="ORF">HYC85_031022</name>
</gene>
<sequence length="284" mass="31575">MYRIQAATYWDSDVTDVKFILTSIPVRTSELGHMLKAMHDLSCRGEAVVVAEMLSYAMANMIGQVMLSQRVFETKGSESSEFKDIVVELMTTTGYFNIGDFIPSIASMDLQGIERGMKGLHKKFDVLITKMIEEHMASPYQRKGKPDFLDVVMAQQENSGEERLRHQQHQGSALGSSLERGLPRSSGPLRAAKVLDMSNLRSIVHSGARAENLSTWLPARNLGVRLAPLETRLPGLDFRLKNHSKRSPDAKDIPIQSWLDRAVSARAGEQCRTCGPGQQQSENG</sequence>
<evidence type="ECO:0000256" key="2">
    <source>
        <dbReference type="ARBA" id="ARBA00010617"/>
    </source>
</evidence>
<dbReference type="AlphaFoldDB" id="A0A7J7FPW2"/>
<keyword evidence="10" id="KW-1185">Reference proteome</keyword>
<evidence type="ECO:0000256" key="6">
    <source>
        <dbReference type="ARBA" id="ARBA00023004"/>
    </source>
</evidence>
<dbReference type="Pfam" id="PF00067">
    <property type="entry name" value="p450"/>
    <property type="match status" value="1"/>
</dbReference>
<feature type="region of interest" description="Disordered" evidence="8">
    <location>
        <begin position="157"/>
        <end position="186"/>
    </location>
</feature>
<evidence type="ECO:0000256" key="5">
    <source>
        <dbReference type="ARBA" id="ARBA00023002"/>
    </source>
</evidence>
<dbReference type="Gene3D" id="1.10.630.10">
    <property type="entry name" value="Cytochrome P450"/>
    <property type="match status" value="1"/>
</dbReference>
<evidence type="ECO:0000256" key="3">
    <source>
        <dbReference type="ARBA" id="ARBA00022617"/>
    </source>
</evidence>
<organism evidence="9 10">
    <name type="scientific">Camellia sinensis</name>
    <name type="common">Tea plant</name>
    <name type="synonym">Thea sinensis</name>
    <dbReference type="NCBI Taxonomy" id="4442"/>
    <lineage>
        <taxon>Eukaryota</taxon>
        <taxon>Viridiplantae</taxon>
        <taxon>Streptophyta</taxon>
        <taxon>Embryophyta</taxon>
        <taxon>Tracheophyta</taxon>
        <taxon>Spermatophyta</taxon>
        <taxon>Magnoliopsida</taxon>
        <taxon>eudicotyledons</taxon>
        <taxon>Gunneridae</taxon>
        <taxon>Pentapetalae</taxon>
        <taxon>asterids</taxon>
        <taxon>Ericales</taxon>
        <taxon>Theaceae</taxon>
        <taxon>Camellia</taxon>
    </lineage>
</organism>
<dbReference type="PANTHER" id="PTHR47944:SF18">
    <property type="entry name" value="FLAVONOID 3'-MONOOXYGENASE"/>
    <property type="match status" value="1"/>
</dbReference>
<dbReference type="SUPFAM" id="SSF48264">
    <property type="entry name" value="Cytochrome P450"/>
    <property type="match status" value="1"/>
</dbReference>
<comment type="caution">
    <text evidence="9">The sequence shown here is derived from an EMBL/GenBank/DDBJ whole genome shotgun (WGS) entry which is preliminary data.</text>
</comment>